<dbReference type="Pfam" id="PF01370">
    <property type="entry name" value="Epimerase"/>
    <property type="match status" value="1"/>
</dbReference>
<dbReference type="SUPFAM" id="SSF51735">
    <property type="entry name" value="NAD(P)-binding Rossmann-fold domains"/>
    <property type="match status" value="1"/>
</dbReference>
<dbReference type="Proteomes" id="UP000316199">
    <property type="component" value="Unassembled WGS sequence"/>
</dbReference>
<dbReference type="InterPro" id="IPR050425">
    <property type="entry name" value="NAD(P)_dehydrat-like"/>
</dbReference>
<feature type="domain" description="NAD-dependent epimerase/dehydratase" evidence="3">
    <location>
        <begin position="12"/>
        <end position="153"/>
    </location>
</feature>
<evidence type="ECO:0000313" key="4">
    <source>
        <dbReference type="EMBL" id="RZO75775.1"/>
    </source>
</evidence>
<dbReference type="InterPro" id="IPR001509">
    <property type="entry name" value="Epimerase_deHydtase"/>
</dbReference>
<accession>A0A520S004</accession>
<sequence>MSAISGPSDGPVAVTGAAGFVGAHVVKNLVEHGYDVHACLRDTGREDKMVYLREISETGPGSVKFFSCDLYNAADGVYDEPFSGCSAVFHVAADIGSDATTYGRISPLKQYEGIVDMTAAILESCRKAGTVKRIIYTSSVAAILGPGAPDRAEDHIFSEDDWCGGTYETLEERHTNEKGEMSWTNEKKAYGKGKLDAERLCNQFGKESGIDVISICPFFIMGPLLGVPHDTTWQHRLGVALAGDRSMESRRTINWNITDVRDIAEAQRLAVESDIATNASRYCLAAKDELGEPTGKEFLNILQGLFPNHNVCGGYRPEQTSERNRCRCTKAINELGLKPYSLEDTLRDTGNSLIELGCVPTSA</sequence>
<dbReference type="AlphaFoldDB" id="A0A520S004"/>
<keyword evidence="1" id="KW-0560">Oxidoreductase</keyword>
<proteinExistence type="inferred from homology"/>
<evidence type="ECO:0000256" key="2">
    <source>
        <dbReference type="ARBA" id="ARBA00023445"/>
    </source>
</evidence>
<comment type="caution">
    <text evidence="4">The sequence shown here is derived from an EMBL/GenBank/DDBJ whole genome shotgun (WGS) entry which is preliminary data.</text>
</comment>
<dbReference type="GO" id="GO:0016616">
    <property type="term" value="F:oxidoreductase activity, acting on the CH-OH group of donors, NAD or NADP as acceptor"/>
    <property type="evidence" value="ECO:0007669"/>
    <property type="project" value="TreeGrafter"/>
</dbReference>
<dbReference type="Gene3D" id="3.40.50.720">
    <property type="entry name" value="NAD(P)-binding Rossmann-like Domain"/>
    <property type="match status" value="1"/>
</dbReference>
<evidence type="ECO:0000313" key="5">
    <source>
        <dbReference type="Proteomes" id="UP000316199"/>
    </source>
</evidence>
<evidence type="ECO:0000259" key="3">
    <source>
        <dbReference type="Pfam" id="PF01370"/>
    </source>
</evidence>
<reference evidence="4 5" key="1">
    <citation type="submission" date="2019-02" db="EMBL/GenBank/DDBJ databases">
        <title>Prokaryotic population dynamics and viral predation in marine succession experiment using metagenomics: the confinement effect.</title>
        <authorList>
            <person name="Haro-Moreno J.M."/>
            <person name="Rodriguez-Valera F."/>
            <person name="Lopez-Perez M."/>
        </authorList>
    </citation>
    <scope>NUCLEOTIDE SEQUENCE [LARGE SCALE GENOMIC DNA]</scope>
    <source>
        <strain evidence="4">MED-G157</strain>
    </source>
</reference>
<dbReference type="EMBL" id="SHAG01000025">
    <property type="protein sequence ID" value="RZO75775.1"/>
    <property type="molecule type" value="Genomic_DNA"/>
</dbReference>
<dbReference type="InterPro" id="IPR036291">
    <property type="entry name" value="NAD(P)-bd_dom_sf"/>
</dbReference>
<dbReference type="PANTHER" id="PTHR10366:SF564">
    <property type="entry name" value="STEROL-4-ALPHA-CARBOXYLATE 3-DEHYDROGENASE, DECARBOXYLATING"/>
    <property type="match status" value="1"/>
</dbReference>
<protein>
    <submittedName>
        <fullName evidence="4">NAD-dependent epimerase/dehydratase family protein</fullName>
    </submittedName>
</protein>
<gene>
    <name evidence="4" type="ORF">EVA68_06165</name>
</gene>
<name>A0A520S004_9GAMM</name>
<comment type="similarity">
    <text evidence="2">Belongs to the NAD(P)-dependent epimerase/dehydratase family. Dihydroflavonol-4-reductase subfamily.</text>
</comment>
<evidence type="ECO:0000256" key="1">
    <source>
        <dbReference type="ARBA" id="ARBA00023002"/>
    </source>
</evidence>
<dbReference type="PANTHER" id="PTHR10366">
    <property type="entry name" value="NAD DEPENDENT EPIMERASE/DEHYDRATASE"/>
    <property type="match status" value="1"/>
</dbReference>
<organism evidence="4 5">
    <name type="scientific">OM182 bacterium</name>
    <dbReference type="NCBI Taxonomy" id="2510334"/>
    <lineage>
        <taxon>Bacteria</taxon>
        <taxon>Pseudomonadati</taxon>
        <taxon>Pseudomonadota</taxon>
        <taxon>Gammaproteobacteria</taxon>
        <taxon>OMG group</taxon>
        <taxon>OM182 clade</taxon>
    </lineage>
</organism>